<evidence type="ECO:0000313" key="2">
    <source>
        <dbReference type="EMBL" id="KAJ5248818.1"/>
    </source>
</evidence>
<name>A0A9W9PJX7_9EURO</name>
<feature type="region of interest" description="Disordered" evidence="1">
    <location>
        <begin position="41"/>
        <end position="70"/>
    </location>
</feature>
<evidence type="ECO:0000313" key="3">
    <source>
        <dbReference type="Proteomes" id="UP001150941"/>
    </source>
</evidence>
<reference evidence="2" key="2">
    <citation type="journal article" date="2023" name="IMA Fungus">
        <title>Comparative genomic study of the Penicillium genus elucidates a diverse pangenome and 15 lateral gene transfer events.</title>
        <authorList>
            <person name="Petersen C."/>
            <person name="Sorensen T."/>
            <person name="Nielsen M.R."/>
            <person name="Sondergaard T.E."/>
            <person name="Sorensen J.L."/>
            <person name="Fitzpatrick D.A."/>
            <person name="Frisvad J.C."/>
            <person name="Nielsen K.L."/>
        </authorList>
    </citation>
    <scope>NUCLEOTIDE SEQUENCE</scope>
    <source>
        <strain evidence="2">IBT 19713</strain>
    </source>
</reference>
<comment type="caution">
    <text evidence="2">The sequence shown here is derived from an EMBL/GenBank/DDBJ whole genome shotgun (WGS) entry which is preliminary data.</text>
</comment>
<accession>A0A9W9PJX7</accession>
<evidence type="ECO:0000256" key="1">
    <source>
        <dbReference type="SAM" id="MobiDB-lite"/>
    </source>
</evidence>
<dbReference type="AlphaFoldDB" id="A0A9W9PJX7"/>
<protein>
    <submittedName>
        <fullName evidence="2">Dimeric dihydrodiol dehydrogenase</fullName>
    </submittedName>
</protein>
<organism evidence="2 3">
    <name type="scientific">Penicillium chermesinum</name>
    <dbReference type="NCBI Taxonomy" id="63820"/>
    <lineage>
        <taxon>Eukaryota</taxon>
        <taxon>Fungi</taxon>
        <taxon>Dikarya</taxon>
        <taxon>Ascomycota</taxon>
        <taxon>Pezizomycotina</taxon>
        <taxon>Eurotiomycetes</taxon>
        <taxon>Eurotiomycetidae</taxon>
        <taxon>Eurotiales</taxon>
        <taxon>Aspergillaceae</taxon>
        <taxon>Penicillium</taxon>
    </lineage>
</organism>
<proteinExistence type="predicted"/>
<keyword evidence="3" id="KW-1185">Reference proteome</keyword>
<sequence length="121" mass="13044">MEEREVGEGEFVKRRVTLWNHLGPSIWHRIDVRDTHVVREGGGGGAEVGGWEADPGLCLAGGGSEGGEGEGVLEEFVNRVKGREGSGVWIDGRDSVRQMEIVDQVYKQAGLSPRPGTGFTV</sequence>
<reference evidence="2" key="1">
    <citation type="submission" date="2022-11" db="EMBL/GenBank/DDBJ databases">
        <authorList>
            <person name="Petersen C."/>
        </authorList>
    </citation>
    <scope>NUCLEOTIDE SEQUENCE</scope>
    <source>
        <strain evidence="2">IBT 19713</strain>
    </source>
</reference>
<dbReference type="RefSeq" id="XP_058335597.1">
    <property type="nucleotide sequence ID" value="XM_058469566.1"/>
</dbReference>
<feature type="compositionally biased region" description="Low complexity" evidence="1">
    <location>
        <begin position="49"/>
        <end position="58"/>
    </location>
</feature>
<gene>
    <name evidence="2" type="ORF">N7468_000269</name>
</gene>
<dbReference type="GeneID" id="83196869"/>
<dbReference type="EMBL" id="JAPQKS010000001">
    <property type="protein sequence ID" value="KAJ5248818.1"/>
    <property type="molecule type" value="Genomic_DNA"/>
</dbReference>
<dbReference type="Proteomes" id="UP001150941">
    <property type="component" value="Unassembled WGS sequence"/>
</dbReference>
<dbReference type="OrthoDB" id="6417021at2759"/>